<keyword evidence="1" id="KW-0238">DNA-binding</keyword>
<dbReference type="PANTHER" id="PTHR46558:SF4">
    <property type="entry name" value="DNA-BIDING PHAGE PROTEIN"/>
    <property type="match status" value="1"/>
</dbReference>
<dbReference type="KEGG" id="egd:GS424_006795"/>
<dbReference type="GO" id="GO:0003677">
    <property type="term" value="F:DNA binding"/>
    <property type="evidence" value="ECO:0007669"/>
    <property type="project" value="UniProtKB-KW"/>
</dbReference>
<dbReference type="PANTHER" id="PTHR46558">
    <property type="entry name" value="TRACRIPTIONAL REGULATORY PROTEIN-RELATED-RELATED"/>
    <property type="match status" value="1"/>
</dbReference>
<dbReference type="SMART" id="SM00530">
    <property type="entry name" value="HTH_XRE"/>
    <property type="match status" value="1"/>
</dbReference>
<accession>A0A6L7IQT3</accession>
<evidence type="ECO:0000313" key="2">
    <source>
        <dbReference type="EMBL" id="QOS69543.1"/>
    </source>
</evidence>
<dbReference type="CDD" id="cd00093">
    <property type="entry name" value="HTH_XRE"/>
    <property type="match status" value="1"/>
</dbReference>
<dbReference type="AlphaFoldDB" id="A0A6L7IQT3"/>
<dbReference type="InterPro" id="IPR036073">
    <property type="entry name" value="Desulfoferrodoxin_Fe-bd_dom_sf"/>
</dbReference>
<dbReference type="GO" id="GO:0016491">
    <property type="term" value="F:oxidoreductase activity"/>
    <property type="evidence" value="ECO:0007669"/>
    <property type="project" value="InterPro"/>
</dbReference>
<protein>
    <submittedName>
        <fullName evidence="2">Helix-turn-helix domain-containing protein</fullName>
    </submittedName>
</protein>
<dbReference type="InterPro" id="IPR001387">
    <property type="entry name" value="Cro/C1-type_HTH"/>
</dbReference>
<dbReference type="InterPro" id="IPR010982">
    <property type="entry name" value="Lambda_DNA-bd_dom_sf"/>
</dbReference>
<sequence length="200" mass="21518">MDARNTGTLIRALREERGLTQRQLADALGVTDKAVSKWERGGGCPDIELLGGLSACLETPVETLLDGTLAVDARTGGTMKRTAFRVCPACGNVVTTTGDAEVSCCGRKLAALEAHPADDEHRVTVESVEGDLYLTFDHPMAKGHHLGFVAVVGHDRMALEKLYPEQGGEARLPHLGGAKLYTYCTAHGLMLHEPLSRRTR</sequence>
<name>A0A6L7IQT3_9ACTN</name>
<dbReference type="Gene3D" id="1.10.260.40">
    <property type="entry name" value="lambda repressor-like DNA-binding domains"/>
    <property type="match status" value="1"/>
</dbReference>
<evidence type="ECO:0000256" key="1">
    <source>
        <dbReference type="ARBA" id="ARBA00023125"/>
    </source>
</evidence>
<reference evidence="2 3" key="1">
    <citation type="submission" date="2020-10" db="EMBL/GenBank/DDBJ databases">
        <title>Eggerthella sp. nov., isolated from human feces.</title>
        <authorList>
            <person name="Yajun G."/>
        </authorList>
    </citation>
    <scope>NUCLEOTIDE SEQUENCE [LARGE SCALE GENOMIC DNA]</scope>
    <source>
        <strain evidence="2 3">HF-1101</strain>
    </source>
</reference>
<dbReference type="Gene3D" id="2.60.40.730">
    <property type="entry name" value="SOR catalytic domain"/>
    <property type="match status" value="1"/>
</dbReference>
<dbReference type="GO" id="GO:0005506">
    <property type="term" value="F:iron ion binding"/>
    <property type="evidence" value="ECO:0007669"/>
    <property type="project" value="InterPro"/>
</dbReference>
<gene>
    <name evidence="2" type="ORF">GS424_006795</name>
</gene>
<dbReference type="EMBL" id="CP063310">
    <property type="protein sequence ID" value="QOS69543.1"/>
    <property type="molecule type" value="Genomic_DNA"/>
</dbReference>
<proteinExistence type="predicted"/>
<dbReference type="SUPFAM" id="SSF49367">
    <property type="entry name" value="Superoxide reductase-like"/>
    <property type="match status" value="1"/>
</dbReference>
<evidence type="ECO:0000313" key="3">
    <source>
        <dbReference type="Proteomes" id="UP000478463"/>
    </source>
</evidence>
<dbReference type="SUPFAM" id="SSF47413">
    <property type="entry name" value="lambda repressor-like DNA-binding domains"/>
    <property type="match status" value="1"/>
</dbReference>
<dbReference type="PROSITE" id="PS50943">
    <property type="entry name" value="HTH_CROC1"/>
    <property type="match status" value="1"/>
</dbReference>
<dbReference type="Pfam" id="PF01381">
    <property type="entry name" value="HTH_3"/>
    <property type="match status" value="1"/>
</dbReference>
<organism evidence="2 3">
    <name type="scientific">Eggerthella guodeyinii</name>
    <dbReference type="NCBI Taxonomy" id="2690837"/>
    <lineage>
        <taxon>Bacteria</taxon>
        <taxon>Bacillati</taxon>
        <taxon>Actinomycetota</taxon>
        <taxon>Coriobacteriia</taxon>
        <taxon>Eggerthellales</taxon>
        <taxon>Eggerthellaceae</taxon>
        <taxon>Eggerthella</taxon>
    </lineage>
</organism>
<dbReference type="RefSeq" id="WP_160941841.1">
    <property type="nucleotide sequence ID" value="NZ_CP063310.1"/>
</dbReference>
<dbReference type="Proteomes" id="UP000478463">
    <property type="component" value="Chromosome"/>
</dbReference>